<dbReference type="InterPro" id="IPR018584">
    <property type="entry name" value="GT87"/>
</dbReference>
<feature type="transmembrane region" description="Helical" evidence="8">
    <location>
        <begin position="75"/>
        <end position="98"/>
    </location>
</feature>
<dbReference type="RefSeq" id="WP_345073004.1">
    <property type="nucleotide sequence ID" value="NZ_BAABDJ010000022.1"/>
</dbReference>
<comment type="caution">
    <text evidence="9">The sequence shown here is derived from an EMBL/GenBank/DDBJ whole genome shotgun (WGS) entry which is preliminary data.</text>
</comment>
<reference evidence="10" key="1">
    <citation type="journal article" date="2019" name="Int. J. Syst. Evol. Microbiol.">
        <title>The Global Catalogue of Microorganisms (GCM) 10K type strain sequencing project: providing services to taxonomists for standard genome sequencing and annotation.</title>
        <authorList>
            <consortium name="The Broad Institute Genomics Platform"/>
            <consortium name="The Broad Institute Genome Sequencing Center for Infectious Disease"/>
            <person name="Wu L."/>
            <person name="Ma J."/>
        </authorList>
    </citation>
    <scope>NUCLEOTIDE SEQUENCE [LARGE SCALE GENOMIC DNA]</scope>
    <source>
        <strain evidence="10">JCM 17224</strain>
    </source>
</reference>
<organism evidence="9 10">
    <name type="scientific">Hymenobacter fastidiosus</name>
    <dbReference type="NCBI Taxonomy" id="486264"/>
    <lineage>
        <taxon>Bacteria</taxon>
        <taxon>Pseudomonadati</taxon>
        <taxon>Bacteroidota</taxon>
        <taxon>Cytophagia</taxon>
        <taxon>Cytophagales</taxon>
        <taxon>Hymenobacteraceae</taxon>
        <taxon>Hymenobacter</taxon>
    </lineage>
</organism>
<feature type="transmembrane region" description="Helical" evidence="8">
    <location>
        <begin position="281"/>
        <end position="314"/>
    </location>
</feature>
<evidence type="ECO:0000256" key="2">
    <source>
        <dbReference type="ARBA" id="ARBA00022475"/>
    </source>
</evidence>
<feature type="transmembrane region" description="Helical" evidence="8">
    <location>
        <begin position="159"/>
        <end position="184"/>
    </location>
</feature>
<dbReference type="Proteomes" id="UP001500567">
    <property type="component" value="Unassembled WGS sequence"/>
</dbReference>
<evidence type="ECO:0000256" key="4">
    <source>
        <dbReference type="ARBA" id="ARBA00022692"/>
    </source>
</evidence>
<sequence>MLSPRIERILLNPRLVLGLYVLLTIIVTFQHYFKGPTSYNNYLIFVKPYFNLLAGKNLYLPYPEYYDDTYKYSPVFALFMAPFALLPNWLGLLAWNAVNNAVFYTAGRRLFPDVRRQLLFLLLCLIDMMTALHNSQANCLLVGLMLWTFINLENQQYGWAALCVALAALIKVYGIGIGLIFLFYPLPIRNGLIAFAWMALLAFSPLLVVSWVDFQMIYKGWFDIVRESATGIQLSLMGVLETWFGVAPTAKGIVQAIGMLLLMAPLAYFRAWREADYRRLYVASILIFVVIFNQMAESPTFIIAVAGFMFWVIWYGRSTPLGWVLFALAFVFTTLSATDLNPPAIRHAYFDVYKLKAVPMILAWAVIQGQLLLYPRWRTRLQAAAEASAQPPQAVPA</sequence>
<feature type="transmembrane region" description="Helical" evidence="8">
    <location>
        <begin position="320"/>
        <end position="340"/>
    </location>
</feature>
<evidence type="ECO:0000313" key="10">
    <source>
        <dbReference type="Proteomes" id="UP001500567"/>
    </source>
</evidence>
<feature type="transmembrane region" description="Helical" evidence="8">
    <location>
        <begin position="118"/>
        <end position="147"/>
    </location>
</feature>
<name>A0ABP7SBT0_9BACT</name>
<keyword evidence="5 8" id="KW-1133">Transmembrane helix</keyword>
<dbReference type="Pfam" id="PF09594">
    <property type="entry name" value="GT87"/>
    <property type="match status" value="1"/>
</dbReference>
<evidence type="ECO:0000256" key="8">
    <source>
        <dbReference type="SAM" id="Phobius"/>
    </source>
</evidence>
<keyword evidence="6 8" id="KW-0472">Membrane</keyword>
<gene>
    <name evidence="9" type="ORF">GCM10022408_21870</name>
</gene>
<evidence type="ECO:0000256" key="3">
    <source>
        <dbReference type="ARBA" id="ARBA00022679"/>
    </source>
</evidence>
<feature type="transmembrane region" description="Helical" evidence="8">
    <location>
        <begin position="352"/>
        <end position="373"/>
    </location>
</feature>
<feature type="transmembrane region" description="Helical" evidence="8">
    <location>
        <begin position="252"/>
        <end position="269"/>
    </location>
</feature>
<feature type="transmembrane region" description="Helical" evidence="8">
    <location>
        <begin position="15"/>
        <end position="33"/>
    </location>
</feature>
<accession>A0ABP7SBT0</accession>
<comment type="subcellular location">
    <subcellularLocation>
        <location evidence="1">Cell membrane</location>
        <topology evidence="1">Multi-pass membrane protein</topology>
    </subcellularLocation>
</comment>
<evidence type="ECO:0000256" key="1">
    <source>
        <dbReference type="ARBA" id="ARBA00004651"/>
    </source>
</evidence>
<comment type="similarity">
    <text evidence="7">Belongs to the glycosyltransferase 87 family.</text>
</comment>
<keyword evidence="4 8" id="KW-0812">Transmembrane</keyword>
<evidence type="ECO:0000256" key="6">
    <source>
        <dbReference type="ARBA" id="ARBA00023136"/>
    </source>
</evidence>
<evidence type="ECO:0000256" key="5">
    <source>
        <dbReference type="ARBA" id="ARBA00022989"/>
    </source>
</evidence>
<protein>
    <submittedName>
        <fullName evidence="9">Glycosyltransferase family 87 protein</fullName>
    </submittedName>
</protein>
<keyword evidence="10" id="KW-1185">Reference proteome</keyword>
<keyword evidence="3" id="KW-0808">Transferase</keyword>
<proteinExistence type="inferred from homology"/>
<dbReference type="EMBL" id="BAABDJ010000022">
    <property type="protein sequence ID" value="GAA4009404.1"/>
    <property type="molecule type" value="Genomic_DNA"/>
</dbReference>
<feature type="transmembrane region" description="Helical" evidence="8">
    <location>
        <begin position="191"/>
        <end position="212"/>
    </location>
</feature>
<evidence type="ECO:0000313" key="9">
    <source>
        <dbReference type="EMBL" id="GAA4009404.1"/>
    </source>
</evidence>
<keyword evidence="2" id="KW-1003">Cell membrane</keyword>
<evidence type="ECO:0000256" key="7">
    <source>
        <dbReference type="ARBA" id="ARBA00024033"/>
    </source>
</evidence>